<dbReference type="AlphaFoldDB" id="A0ABD5Z1J3"/>
<dbReference type="EMBL" id="JBHTAR010000011">
    <property type="protein sequence ID" value="MFC7199046.1"/>
    <property type="molecule type" value="Genomic_DNA"/>
</dbReference>
<keyword evidence="4" id="KW-1185">Reference proteome</keyword>
<feature type="transmembrane region" description="Helical" evidence="2">
    <location>
        <begin position="74"/>
        <end position="94"/>
    </location>
</feature>
<protein>
    <submittedName>
        <fullName evidence="3">DUF5822 domain-containing protein</fullName>
    </submittedName>
</protein>
<keyword evidence="2" id="KW-0472">Membrane</keyword>
<evidence type="ECO:0000256" key="1">
    <source>
        <dbReference type="SAM" id="MobiDB-lite"/>
    </source>
</evidence>
<gene>
    <name evidence="3" type="ORF">ACFQJ9_06395</name>
</gene>
<evidence type="ECO:0000313" key="3">
    <source>
        <dbReference type="EMBL" id="MFC7199046.1"/>
    </source>
</evidence>
<evidence type="ECO:0000256" key="2">
    <source>
        <dbReference type="SAM" id="Phobius"/>
    </source>
</evidence>
<comment type="caution">
    <text evidence="3">The sequence shown here is derived from an EMBL/GenBank/DDBJ whole genome shotgun (WGS) entry which is preliminary data.</text>
</comment>
<reference evidence="3 4" key="1">
    <citation type="journal article" date="2019" name="Int. J. Syst. Evol. Microbiol.">
        <title>The Global Catalogue of Microorganisms (GCM) 10K type strain sequencing project: providing services to taxonomists for standard genome sequencing and annotation.</title>
        <authorList>
            <consortium name="The Broad Institute Genomics Platform"/>
            <consortium name="The Broad Institute Genome Sequencing Center for Infectious Disease"/>
            <person name="Wu L."/>
            <person name="Ma J."/>
        </authorList>
    </citation>
    <scope>NUCLEOTIDE SEQUENCE [LARGE SCALE GENOMIC DNA]</scope>
    <source>
        <strain evidence="3 4">XZGYJ-43</strain>
    </source>
</reference>
<dbReference type="Pfam" id="PF19139">
    <property type="entry name" value="DUF5822"/>
    <property type="match status" value="1"/>
</dbReference>
<keyword evidence="2" id="KW-1133">Transmembrane helix</keyword>
<accession>A0ABD5Z1J3</accession>
<feature type="transmembrane region" description="Helical" evidence="2">
    <location>
        <begin position="45"/>
        <end position="68"/>
    </location>
</feature>
<evidence type="ECO:0000313" key="4">
    <source>
        <dbReference type="Proteomes" id="UP001596447"/>
    </source>
</evidence>
<feature type="region of interest" description="Disordered" evidence="1">
    <location>
        <begin position="1"/>
        <end position="30"/>
    </location>
</feature>
<keyword evidence="2" id="KW-0812">Transmembrane</keyword>
<proteinExistence type="predicted"/>
<sequence>MPERDTAETADVAESADVATSIDDANDANDADEDVDYEWVMQTTFVLTIAVGAPLVALTSLFVDLAGWRSWVSFAVRVGALVWFLTAVAVAVYARRVGR</sequence>
<organism evidence="3 4">
    <name type="scientific">Halospeciosus flavus</name>
    <dbReference type="NCBI Taxonomy" id="3032283"/>
    <lineage>
        <taxon>Archaea</taxon>
        <taxon>Methanobacteriati</taxon>
        <taxon>Methanobacteriota</taxon>
        <taxon>Stenosarchaea group</taxon>
        <taxon>Halobacteria</taxon>
        <taxon>Halobacteriales</taxon>
        <taxon>Halobacteriaceae</taxon>
        <taxon>Halospeciosus</taxon>
    </lineage>
</organism>
<name>A0ABD5Z1J3_9EURY</name>
<dbReference type="Proteomes" id="UP001596447">
    <property type="component" value="Unassembled WGS sequence"/>
</dbReference>
<dbReference type="InterPro" id="IPR043860">
    <property type="entry name" value="DUF5822"/>
</dbReference>
<dbReference type="RefSeq" id="WP_321170506.1">
    <property type="nucleotide sequence ID" value="NZ_CP122312.1"/>
</dbReference>